<feature type="signal peptide" evidence="11">
    <location>
        <begin position="1"/>
        <end position="18"/>
    </location>
</feature>
<feature type="chain" id="PRO_5022261325" evidence="11">
    <location>
        <begin position="19"/>
        <end position="472"/>
    </location>
</feature>
<dbReference type="PRINTS" id="PR00252">
    <property type="entry name" value="NRIONCHANNEL"/>
</dbReference>
<gene>
    <name evidence="14" type="ORF">BIW11_12970</name>
</gene>
<evidence type="ECO:0000256" key="2">
    <source>
        <dbReference type="ARBA" id="ARBA00004236"/>
    </source>
</evidence>
<keyword evidence="14" id="KW-0675">Receptor</keyword>
<dbReference type="InterPro" id="IPR006202">
    <property type="entry name" value="Neur_chan_lig-bd"/>
</dbReference>
<dbReference type="InParanoid" id="A0A1V9X3Z6"/>
<evidence type="ECO:0000256" key="1">
    <source>
        <dbReference type="ARBA" id="ARBA00004141"/>
    </source>
</evidence>
<keyword evidence="15" id="KW-1185">Reference proteome</keyword>
<keyword evidence="8 11" id="KW-0406">Ion transport</keyword>
<evidence type="ECO:0000313" key="15">
    <source>
        <dbReference type="Proteomes" id="UP000192247"/>
    </source>
</evidence>
<organism evidence="14 15">
    <name type="scientific">Tropilaelaps mercedesae</name>
    <dbReference type="NCBI Taxonomy" id="418985"/>
    <lineage>
        <taxon>Eukaryota</taxon>
        <taxon>Metazoa</taxon>
        <taxon>Ecdysozoa</taxon>
        <taxon>Arthropoda</taxon>
        <taxon>Chelicerata</taxon>
        <taxon>Arachnida</taxon>
        <taxon>Acari</taxon>
        <taxon>Parasitiformes</taxon>
        <taxon>Mesostigmata</taxon>
        <taxon>Gamasina</taxon>
        <taxon>Dermanyssoidea</taxon>
        <taxon>Laelapidae</taxon>
        <taxon>Tropilaelaps</taxon>
    </lineage>
</organism>
<dbReference type="GO" id="GO:0005886">
    <property type="term" value="C:plasma membrane"/>
    <property type="evidence" value="ECO:0007669"/>
    <property type="project" value="UniProtKB-SubCell"/>
</dbReference>
<dbReference type="GO" id="GO:0005230">
    <property type="term" value="F:extracellular ligand-gated monoatomic ion channel activity"/>
    <property type="evidence" value="ECO:0007669"/>
    <property type="project" value="InterPro"/>
</dbReference>
<evidence type="ECO:0000259" key="12">
    <source>
        <dbReference type="Pfam" id="PF02931"/>
    </source>
</evidence>
<dbReference type="InterPro" id="IPR036719">
    <property type="entry name" value="Neuro-gated_channel_TM_sf"/>
</dbReference>
<dbReference type="Gene3D" id="2.70.170.10">
    <property type="entry name" value="Neurotransmitter-gated ion-channel ligand-binding domain"/>
    <property type="match status" value="1"/>
</dbReference>
<proteinExistence type="inferred from homology"/>
<dbReference type="InterPro" id="IPR036734">
    <property type="entry name" value="Neur_chan_lig-bd_sf"/>
</dbReference>
<dbReference type="OrthoDB" id="3176171at2759"/>
<evidence type="ECO:0000313" key="14">
    <source>
        <dbReference type="EMBL" id="OQR68350.1"/>
    </source>
</evidence>
<reference evidence="14" key="1">
    <citation type="journal article" date="2017" name="Gigascience">
        <title>Draft genome of the honey bee ectoparasitic mite, Tropilaelaps mercedesae, is shaped by the parasitic life history.</title>
        <authorList>
            <person name="Dong X."/>
            <person name="Armstrong S.D."/>
            <person name="Xia D."/>
            <person name="Makepeace B.L."/>
            <person name="Darby A.C."/>
            <person name="Kadowaki T."/>
        </authorList>
    </citation>
    <scope>NUCLEOTIDE SEQUENCE [LARGE SCALE GENOMIC DNA]</scope>
    <source>
        <strain evidence="14">Wuxi-XJTLU</strain>
    </source>
</reference>
<keyword evidence="6 11" id="KW-0732">Signal</keyword>
<dbReference type="InterPro" id="IPR018000">
    <property type="entry name" value="Neurotransmitter_ion_chnl_CS"/>
</dbReference>
<dbReference type="PANTHER" id="PTHR18945">
    <property type="entry name" value="NEUROTRANSMITTER GATED ION CHANNEL"/>
    <property type="match status" value="1"/>
</dbReference>
<dbReference type="InterPro" id="IPR038050">
    <property type="entry name" value="Neuro_actylchol_rec"/>
</dbReference>
<evidence type="ECO:0000256" key="9">
    <source>
        <dbReference type="ARBA" id="ARBA00023136"/>
    </source>
</evidence>
<keyword evidence="9 11" id="KW-0472">Membrane</keyword>
<dbReference type="SUPFAM" id="SSF63712">
    <property type="entry name" value="Nicotinic receptor ligand binding domain-like"/>
    <property type="match status" value="1"/>
</dbReference>
<evidence type="ECO:0000256" key="6">
    <source>
        <dbReference type="ARBA" id="ARBA00022729"/>
    </source>
</evidence>
<keyword evidence="10 11" id="KW-0407">Ion channel</keyword>
<dbReference type="GO" id="GO:0004888">
    <property type="term" value="F:transmembrane signaling receptor activity"/>
    <property type="evidence" value="ECO:0007669"/>
    <property type="project" value="InterPro"/>
</dbReference>
<dbReference type="EMBL" id="MNPL01025182">
    <property type="protein sequence ID" value="OQR68350.1"/>
    <property type="molecule type" value="Genomic_DNA"/>
</dbReference>
<dbReference type="Proteomes" id="UP000192247">
    <property type="component" value="Unassembled WGS sequence"/>
</dbReference>
<evidence type="ECO:0000256" key="8">
    <source>
        <dbReference type="ARBA" id="ARBA00023065"/>
    </source>
</evidence>
<evidence type="ECO:0000259" key="13">
    <source>
        <dbReference type="Pfam" id="PF02932"/>
    </source>
</evidence>
<keyword evidence="4" id="KW-1003">Cell membrane</keyword>
<dbReference type="GO" id="GO:0099095">
    <property type="term" value="F:ligand-gated monoatomic anion channel activity"/>
    <property type="evidence" value="ECO:0007669"/>
    <property type="project" value="UniProtKB-ARBA"/>
</dbReference>
<evidence type="ECO:0000256" key="11">
    <source>
        <dbReference type="RuleBase" id="RU000687"/>
    </source>
</evidence>
<comment type="subcellular location">
    <subcellularLocation>
        <location evidence="2">Cell membrane</location>
    </subcellularLocation>
    <subcellularLocation>
        <location evidence="1">Membrane</location>
        <topology evidence="1">Multi-pass membrane protein</topology>
    </subcellularLocation>
</comment>
<protein>
    <submittedName>
        <fullName evidence="14">Glycine receptor subunit alpha-3-like</fullName>
    </submittedName>
</protein>
<evidence type="ECO:0000256" key="7">
    <source>
        <dbReference type="ARBA" id="ARBA00022989"/>
    </source>
</evidence>
<evidence type="ECO:0000256" key="10">
    <source>
        <dbReference type="ARBA" id="ARBA00023303"/>
    </source>
</evidence>
<dbReference type="InterPro" id="IPR006028">
    <property type="entry name" value="GABAA/Glycine_rcpt"/>
</dbReference>
<comment type="similarity">
    <text evidence="11">Belongs to the ligand-gated ion channel (TC 1.A.9) family.</text>
</comment>
<feature type="transmembrane region" description="Helical" evidence="11">
    <location>
        <begin position="238"/>
        <end position="259"/>
    </location>
</feature>
<dbReference type="Pfam" id="PF02931">
    <property type="entry name" value="Neur_chan_LBD"/>
    <property type="match status" value="1"/>
</dbReference>
<comment type="caution">
    <text evidence="14">The sequence shown here is derived from an EMBL/GenBank/DDBJ whole genome shotgun (WGS) entry which is preliminary data.</text>
</comment>
<dbReference type="PRINTS" id="PR00253">
    <property type="entry name" value="GABAARECEPTR"/>
</dbReference>
<keyword evidence="5 11" id="KW-0812">Transmembrane</keyword>
<dbReference type="SUPFAM" id="SSF90112">
    <property type="entry name" value="Neurotransmitter-gated ion-channel transmembrane pore"/>
    <property type="match status" value="1"/>
</dbReference>
<sequence>MNHVLLSILLIFIERCYGLLELQDKLFINLTDPAVYNKRTRPSYIIGIPLLVRLNVVIHRMDGIDDVHTEYEADVEFTLRWRDDRLEYDSQVLLNFPIQGDHWHANQIWLPNLHVANEKQYASLIDLSPGSVHVLIMSNGEVVLSKRAHLKLRCEMELYKYPLDKQTCGMTIESSSLPISHLRMQWSKKPGLLLADPSHARGFTIQNYSTYEATNHRLVGNFSLVTSEFVLSRQFGPFLLDIYIPGVAFVFTSWLSLWMEVTAAPARISLSITTMLTMVTSGKAIREKLPKVPYVHALDVWLLACTAFIFFVLLEYAIVNYIYNRDKRIRQGGLRRIDSCVSLASSAHYNSSENGKPLGEPISKRRAKQMGLEPLATSGGLNSINGPLCSPNSPPHATSAGNIFKFPPDLDLTQVPPSPSLSVQYSRERSQSIVKMPLTNRDIANCIDRRCRLLFPIAFAIFNAIYWIVLCL</sequence>
<keyword evidence="7 11" id="KW-1133">Transmembrane helix</keyword>
<name>A0A1V9X3Z6_9ACAR</name>
<feature type="domain" description="Neurotransmitter-gated ion-channel ligand-binding" evidence="12">
    <location>
        <begin position="25"/>
        <end position="213"/>
    </location>
</feature>
<comment type="caution">
    <text evidence="11">Lacks conserved residue(s) required for the propagation of feature annotation.</text>
</comment>
<dbReference type="InterPro" id="IPR006029">
    <property type="entry name" value="Neurotrans-gated_channel_TM"/>
</dbReference>
<dbReference type="InterPro" id="IPR006201">
    <property type="entry name" value="Neur_channel"/>
</dbReference>
<dbReference type="Pfam" id="PF02932">
    <property type="entry name" value="Neur_chan_memb"/>
    <property type="match status" value="1"/>
</dbReference>
<accession>A0A1V9X3Z6</accession>
<dbReference type="CDD" id="cd18987">
    <property type="entry name" value="LGIC_ECD_anion"/>
    <property type="match status" value="1"/>
</dbReference>
<evidence type="ECO:0000256" key="5">
    <source>
        <dbReference type="ARBA" id="ARBA00022692"/>
    </source>
</evidence>
<dbReference type="AlphaFoldDB" id="A0A1V9X3Z6"/>
<evidence type="ECO:0000256" key="3">
    <source>
        <dbReference type="ARBA" id="ARBA00022448"/>
    </source>
</evidence>
<dbReference type="PROSITE" id="PS00236">
    <property type="entry name" value="NEUROTR_ION_CHANNEL"/>
    <property type="match status" value="1"/>
</dbReference>
<keyword evidence="3 11" id="KW-0813">Transport</keyword>
<evidence type="ECO:0000256" key="4">
    <source>
        <dbReference type="ARBA" id="ARBA00022475"/>
    </source>
</evidence>
<dbReference type="STRING" id="418985.A0A1V9X3Z6"/>
<dbReference type="GO" id="GO:0005254">
    <property type="term" value="F:chloride channel activity"/>
    <property type="evidence" value="ECO:0007669"/>
    <property type="project" value="UniProtKB-ARBA"/>
</dbReference>
<dbReference type="CDD" id="cd19049">
    <property type="entry name" value="LGIC_TM_anion"/>
    <property type="match status" value="1"/>
</dbReference>
<feature type="transmembrane region" description="Helical" evidence="11">
    <location>
        <begin position="300"/>
        <end position="323"/>
    </location>
</feature>
<feature type="transmembrane region" description="Helical" evidence="11">
    <location>
        <begin position="451"/>
        <end position="469"/>
    </location>
</feature>
<dbReference type="Gene3D" id="1.20.58.390">
    <property type="entry name" value="Neurotransmitter-gated ion-channel transmembrane domain"/>
    <property type="match status" value="1"/>
</dbReference>
<feature type="domain" description="Neurotransmitter-gated ion-channel transmembrane" evidence="13">
    <location>
        <begin position="242"/>
        <end position="467"/>
    </location>
</feature>